<dbReference type="GO" id="GO:0050361">
    <property type="term" value="F:tryptophan 2-monooxygenase activity"/>
    <property type="evidence" value="ECO:0007669"/>
    <property type="project" value="UniProtKB-EC"/>
</dbReference>
<dbReference type="Proteomes" id="UP000321922">
    <property type="component" value="Unassembled WGS sequence"/>
</dbReference>
<evidence type="ECO:0000256" key="3">
    <source>
        <dbReference type="ARBA" id="ARBA00005833"/>
    </source>
</evidence>
<gene>
    <name evidence="11" type="ORF">VSA01S_07620</name>
</gene>
<protein>
    <recommendedName>
        <fullName evidence="5">Tryptophan 2-monooxygenase</fullName>
        <ecNumber evidence="4">1.13.12.3</ecNumber>
    </recommendedName>
</protein>
<feature type="domain" description="Amine oxidase" evidence="10">
    <location>
        <begin position="39"/>
        <end position="468"/>
    </location>
</feature>
<dbReference type="PRINTS" id="PR00757">
    <property type="entry name" value="AMINEOXDASEF"/>
</dbReference>
<dbReference type="EMBL" id="BJXJ01000005">
    <property type="protein sequence ID" value="GEM74650.1"/>
    <property type="molecule type" value="Genomic_DNA"/>
</dbReference>
<dbReference type="Pfam" id="PF01593">
    <property type="entry name" value="Amino_oxidase"/>
    <property type="match status" value="1"/>
</dbReference>
<comment type="caution">
    <text evidence="11">The sequence shown here is derived from an EMBL/GenBank/DDBJ whole genome shotgun (WGS) entry which is preliminary data.</text>
</comment>
<feature type="binding site" evidence="9">
    <location>
        <position position="258"/>
    </location>
    <ligand>
        <name>FAD</name>
        <dbReference type="ChEBI" id="CHEBI:57692"/>
    </ligand>
</feature>
<dbReference type="GO" id="GO:0009851">
    <property type="term" value="P:auxin biosynthetic process"/>
    <property type="evidence" value="ECO:0007669"/>
    <property type="project" value="UniProtKB-KW"/>
</dbReference>
<evidence type="ECO:0000256" key="2">
    <source>
        <dbReference type="ARBA" id="ARBA00004814"/>
    </source>
</evidence>
<dbReference type="PANTHER" id="PTHR10742:SF410">
    <property type="entry name" value="LYSINE-SPECIFIC HISTONE DEMETHYLASE 2"/>
    <property type="match status" value="1"/>
</dbReference>
<name>A0A511QBH9_9VIBR</name>
<comment type="catalytic activity">
    <reaction evidence="8">
        <text>L-tryptophan + O2 = indole-3-acetamide + CO2 + H2O</text>
        <dbReference type="Rhea" id="RHEA:16165"/>
        <dbReference type="ChEBI" id="CHEBI:15377"/>
        <dbReference type="ChEBI" id="CHEBI:15379"/>
        <dbReference type="ChEBI" id="CHEBI:16031"/>
        <dbReference type="ChEBI" id="CHEBI:16526"/>
        <dbReference type="ChEBI" id="CHEBI:57912"/>
        <dbReference type="EC" id="1.13.12.3"/>
    </reaction>
</comment>
<comment type="similarity">
    <text evidence="3">Belongs to the tryptophan 2-monooxygenase family.</text>
</comment>
<dbReference type="SUPFAM" id="SSF51905">
    <property type="entry name" value="FAD/NAD(P)-binding domain"/>
    <property type="match status" value="1"/>
</dbReference>
<evidence type="ECO:0000256" key="8">
    <source>
        <dbReference type="ARBA" id="ARBA00047321"/>
    </source>
</evidence>
<dbReference type="OrthoDB" id="337830at2"/>
<proteinExistence type="inferred from homology"/>
<dbReference type="PANTHER" id="PTHR10742">
    <property type="entry name" value="FLAVIN MONOAMINE OXIDASE"/>
    <property type="match status" value="1"/>
</dbReference>
<evidence type="ECO:0000313" key="11">
    <source>
        <dbReference type="EMBL" id="GEM74650.1"/>
    </source>
</evidence>
<dbReference type="Gene3D" id="3.50.50.60">
    <property type="entry name" value="FAD/NAD(P)-binding domain"/>
    <property type="match status" value="1"/>
</dbReference>
<evidence type="ECO:0000256" key="1">
    <source>
        <dbReference type="ARBA" id="ARBA00001974"/>
    </source>
</evidence>
<dbReference type="InterPro" id="IPR002937">
    <property type="entry name" value="Amino_oxidase"/>
</dbReference>
<evidence type="ECO:0000256" key="9">
    <source>
        <dbReference type="PIRSR" id="PIRSR601613-1"/>
    </source>
</evidence>
<comment type="cofactor">
    <cofactor evidence="1">
        <name>FAD</name>
        <dbReference type="ChEBI" id="CHEBI:57692"/>
    </cofactor>
</comment>
<comment type="pathway">
    <text evidence="2">Plant hormone metabolism; auxin biosynthesis.</text>
</comment>
<keyword evidence="7" id="KW-0073">Auxin biosynthesis</keyword>
<dbReference type="SUPFAM" id="SSF54373">
    <property type="entry name" value="FAD-linked reductases, C-terminal domain"/>
    <property type="match status" value="1"/>
</dbReference>
<evidence type="ECO:0000313" key="12">
    <source>
        <dbReference type="Proteomes" id="UP000321922"/>
    </source>
</evidence>
<feature type="binding site" evidence="9">
    <location>
        <position position="40"/>
    </location>
    <ligand>
        <name>FAD</name>
        <dbReference type="ChEBI" id="CHEBI:57692"/>
    </ligand>
</feature>
<dbReference type="InterPro" id="IPR050281">
    <property type="entry name" value="Flavin_monoamine_oxidase"/>
</dbReference>
<evidence type="ECO:0000256" key="5">
    <source>
        <dbReference type="ARBA" id="ARBA00017871"/>
    </source>
</evidence>
<evidence type="ECO:0000256" key="4">
    <source>
        <dbReference type="ARBA" id="ARBA00012535"/>
    </source>
</evidence>
<sequence>MDFLFIKPLVRCAFLLGFLLSIQTVMAKERKVIVVGAGLSGLTTAYELEQKGYKVILLEAGERVGGRIGTFDIGNQHGEIGGELLDDSSIQSEIFRYAEQFDVEIVDVGYEDDIEQGAYFIDGRLIPYSQFVQDYSSEVSEEIARFKAELKDLANHVPDHTKPNLAPNANKLDLLTAQDWINQLALSPSAKKIAEHIIRSEYNEPSRVSLLWLSHQAKVYEMANDDQIEIKRFLKGGRAFARAFVDNISGPILLNHRVTKITQSLKEINVIAADRQFDADFVVITVPLPVLNKIEFEPELSEWKQRAADNISYGSHTKVLLKYSKRFWLEQGLGGDVLSTLPIGWLWESSEHQAGEGGILVAYTSGDFARSQDHWNDNDIIDDRITQIDSMYPGSKAYFESGSVFAWDREPNTKGGFVAYGPGEITQYWNAFLNPDGKIYFAGEHTAFDYIGYLEGAIRSGIRVAEQIQQDDTPARKILLKEER</sequence>
<keyword evidence="12" id="KW-1185">Reference proteome</keyword>
<reference evidence="11 12" key="1">
    <citation type="submission" date="2019-07" db="EMBL/GenBank/DDBJ databases">
        <title>Whole genome shotgun sequence of Vibrio sagamiensis NBRC 104589.</title>
        <authorList>
            <person name="Hosoyama A."/>
            <person name="Uohara A."/>
            <person name="Ohji S."/>
            <person name="Ichikawa N."/>
        </authorList>
    </citation>
    <scope>NUCLEOTIDE SEQUENCE [LARGE SCALE GENOMIC DNA]</scope>
    <source>
        <strain evidence="11 12">NBRC 104589</strain>
    </source>
</reference>
<dbReference type="EC" id="1.13.12.3" evidence="4"/>
<feature type="binding site" evidence="9">
    <location>
        <begin position="59"/>
        <end position="60"/>
    </location>
    <ligand>
        <name>FAD</name>
        <dbReference type="ChEBI" id="CHEBI:57692"/>
    </ligand>
</feature>
<dbReference type="AlphaFoldDB" id="A0A511QBH9"/>
<evidence type="ECO:0000259" key="10">
    <source>
        <dbReference type="Pfam" id="PF01593"/>
    </source>
</evidence>
<evidence type="ECO:0000256" key="6">
    <source>
        <dbReference type="ARBA" id="ARBA00023002"/>
    </source>
</evidence>
<dbReference type="InterPro" id="IPR036188">
    <property type="entry name" value="FAD/NAD-bd_sf"/>
</dbReference>
<keyword evidence="6" id="KW-0560">Oxidoreductase</keyword>
<accession>A0A511QBH9</accession>
<organism evidence="11 12">
    <name type="scientific">Vibrio sagamiensis NBRC 104589</name>
    <dbReference type="NCBI Taxonomy" id="1219064"/>
    <lineage>
        <taxon>Bacteria</taxon>
        <taxon>Pseudomonadati</taxon>
        <taxon>Pseudomonadota</taxon>
        <taxon>Gammaproteobacteria</taxon>
        <taxon>Vibrionales</taxon>
        <taxon>Vibrionaceae</taxon>
        <taxon>Vibrio</taxon>
    </lineage>
</organism>
<evidence type="ECO:0000256" key="7">
    <source>
        <dbReference type="ARBA" id="ARBA00023070"/>
    </source>
</evidence>
<dbReference type="InterPro" id="IPR001613">
    <property type="entry name" value="Flavin_amine_oxidase"/>
</dbReference>